<evidence type="ECO:0000259" key="11">
    <source>
        <dbReference type="Pfam" id="PF14703"/>
    </source>
</evidence>
<feature type="transmembrane region" description="Helical" evidence="8">
    <location>
        <begin position="16"/>
        <end position="37"/>
    </location>
</feature>
<dbReference type="Pfam" id="PF14703">
    <property type="entry name" value="PHM7_cyt"/>
    <property type="match status" value="1"/>
</dbReference>
<evidence type="ECO:0000259" key="9">
    <source>
        <dbReference type="Pfam" id="PF02714"/>
    </source>
</evidence>
<accession>A0ABQ8KSX7</accession>
<dbReference type="InterPro" id="IPR027815">
    <property type="entry name" value="CSC1/OSCA1-like_cyt"/>
</dbReference>
<evidence type="ECO:0000256" key="8">
    <source>
        <dbReference type="SAM" id="Phobius"/>
    </source>
</evidence>
<organism evidence="12 13">
    <name type="scientific">Rhodofomes roseus</name>
    <dbReference type="NCBI Taxonomy" id="34475"/>
    <lineage>
        <taxon>Eukaryota</taxon>
        <taxon>Fungi</taxon>
        <taxon>Dikarya</taxon>
        <taxon>Basidiomycota</taxon>
        <taxon>Agaricomycotina</taxon>
        <taxon>Agaricomycetes</taxon>
        <taxon>Polyporales</taxon>
        <taxon>Rhodofomes</taxon>
    </lineage>
</organism>
<evidence type="ECO:0000256" key="6">
    <source>
        <dbReference type="ARBA" id="ARBA00023136"/>
    </source>
</evidence>
<evidence type="ECO:0000259" key="10">
    <source>
        <dbReference type="Pfam" id="PF13967"/>
    </source>
</evidence>
<feature type="transmembrane region" description="Helical" evidence="8">
    <location>
        <begin position="113"/>
        <end position="135"/>
    </location>
</feature>
<comment type="caution">
    <text evidence="12">The sequence shown here is derived from an EMBL/GenBank/DDBJ whole genome shotgun (WGS) entry which is preliminary data.</text>
</comment>
<dbReference type="Proteomes" id="UP000814176">
    <property type="component" value="Unassembled WGS sequence"/>
</dbReference>
<dbReference type="InterPro" id="IPR045122">
    <property type="entry name" value="Csc1-like"/>
</dbReference>
<evidence type="ECO:0000256" key="2">
    <source>
        <dbReference type="ARBA" id="ARBA00007779"/>
    </source>
</evidence>
<evidence type="ECO:0000313" key="12">
    <source>
        <dbReference type="EMBL" id="KAH9841654.1"/>
    </source>
</evidence>
<evidence type="ECO:0000256" key="1">
    <source>
        <dbReference type="ARBA" id="ARBA00004141"/>
    </source>
</evidence>
<evidence type="ECO:0000256" key="4">
    <source>
        <dbReference type="ARBA" id="ARBA00022692"/>
    </source>
</evidence>
<evidence type="ECO:0000256" key="3">
    <source>
        <dbReference type="ARBA" id="ARBA00022448"/>
    </source>
</evidence>
<dbReference type="PANTHER" id="PTHR13018:SF139">
    <property type="entry name" value="PHOSPHATE METABOLISM PROTEIN 7"/>
    <property type="match status" value="1"/>
</dbReference>
<dbReference type="Pfam" id="PF02714">
    <property type="entry name" value="RSN1_7TM"/>
    <property type="match status" value="1"/>
</dbReference>
<dbReference type="PANTHER" id="PTHR13018">
    <property type="entry name" value="PROBABLE MEMBRANE PROTEIN DUF221-RELATED"/>
    <property type="match status" value="1"/>
</dbReference>
<evidence type="ECO:0000313" key="13">
    <source>
        <dbReference type="Proteomes" id="UP000814176"/>
    </source>
</evidence>
<feature type="domain" description="CSC1/OSCA1-like cytosolic" evidence="11">
    <location>
        <begin position="337"/>
        <end position="577"/>
    </location>
</feature>
<dbReference type="InterPro" id="IPR032880">
    <property type="entry name" value="CSC1/OSCA1-like_N"/>
</dbReference>
<keyword evidence="5 8" id="KW-1133">Transmembrane helix</keyword>
<protein>
    <submittedName>
        <fullName evidence="12">DUF221-domain-containing protein</fullName>
    </submittedName>
</protein>
<dbReference type="RefSeq" id="XP_047782953.1">
    <property type="nucleotide sequence ID" value="XM_047922643.1"/>
</dbReference>
<feature type="domain" description="CSC1/OSCA1-like 7TM region" evidence="9">
    <location>
        <begin position="592"/>
        <end position="865"/>
    </location>
</feature>
<dbReference type="Pfam" id="PF13967">
    <property type="entry name" value="RSN1_TM"/>
    <property type="match status" value="1"/>
</dbReference>
<feature type="region of interest" description="Disordered" evidence="7">
    <location>
        <begin position="1160"/>
        <end position="1212"/>
    </location>
</feature>
<feature type="transmembrane region" description="Helical" evidence="8">
    <location>
        <begin position="687"/>
        <end position="715"/>
    </location>
</feature>
<keyword evidence="3" id="KW-0813">Transport</keyword>
<comment type="subcellular location">
    <subcellularLocation>
        <location evidence="1">Membrane</location>
        <topology evidence="1">Multi-pass membrane protein</topology>
    </subcellularLocation>
</comment>
<feature type="transmembrane region" description="Helical" evidence="8">
    <location>
        <begin position="599"/>
        <end position="622"/>
    </location>
</feature>
<name>A0ABQ8KSX7_9APHY</name>
<feature type="transmembrane region" description="Helical" evidence="8">
    <location>
        <begin position="163"/>
        <end position="184"/>
    </location>
</feature>
<reference evidence="12 13" key="1">
    <citation type="journal article" date="2021" name="Environ. Microbiol.">
        <title>Gene family expansions and transcriptome signatures uncover fungal adaptations to wood decay.</title>
        <authorList>
            <person name="Hage H."/>
            <person name="Miyauchi S."/>
            <person name="Viragh M."/>
            <person name="Drula E."/>
            <person name="Min B."/>
            <person name="Chaduli D."/>
            <person name="Navarro D."/>
            <person name="Favel A."/>
            <person name="Norest M."/>
            <person name="Lesage-Meessen L."/>
            <person name="Balint B."/>
            <person name="Merenyi Z."/>
            <person name="de Eugenio L."/>
            <person name="Morin E."/>
            <person name="Martinez A.T."/>
            <person name="Baldrian P."/>
            <person name="Stursova M."/>
            <person name="Martinez M.J."/>
            <person name="Novotny C."/>
            <person name="Magnuson J.K."/>
            <person name="Spatafora J.W."/>
            <person name="Maurice S."/>
            <person name="Pangilinan J."/>
            <person name="Andreopoulos W."/>
            <person name="LaButti K."/>
            <person name="Hundley H."/>
            <person name="Na H."/>
            <person name="Kuo A."/>
            <person name="Barry K."/>
            <person name="Lipzen A."/>
            <person name="Henrissat B."/>
            <person name="Riley R."/>
            <person name="Ahrendt S."/>
            <person name="Nagy L.G."/>
            <person name="Grigoriev I.V."/>
            <person name="Martin F."/>
            <person name="Rosso M.N."/>
        </authorList>
    </citation>
    <scope>NUCLEOTIDE SEQUENCE [LARGE SCALE GENOMIC DNA]</scope>
    <source>
        <strain evidence="12 13">CIRM-BRFM 1785</strain>
    </source>
</reference>
<feature type="transmembrane region" description="Helical" evidence="8">
    <location>
        <begin position="873"/>
        <end position="892"/>
    </location>
</feature>
<feature type="region of interest" description="Disordered" evidence="7">
    <location>
        <begin position="966"/>
        <end position="1050"/>
    </location>
</feature>
<comment type="similarity">
    <text evidence="2">Belongs to the CSC1 (TC 1.A.17) family.</text>
</comment>
<feature type="transmembrane region" description="Helical" evidence="8">
    <location>
        <begin position="735"/>
        <end position="762"/>
    </location>
</feature>
<feature type="compositionally biased region" description="Basic and acidic residues" evidence="7">
    <location>
        <begin position="1040"/>
        <end position="1050"/>
    </location>
</feature>
<feature type="region of interest" description="Disordered" evidence="7">
    <location>
        <begin position="311"/>
        <end position="332"/>
    </location>
</feature>
<proteinExistence type="inferred from homology"/>
<feature type="transmembrane region" description="Helical" evidence="8">
    <location>
        <begin position="783"/>
        <end position="802"/>
    </location>
</feature>
<evidence type="ECO:0000256" key="7">
    <source>
        <dbReference type="SAM" id="MobiDB-lite"/>
    </source>
</evidence>
<dbReference type="PROSITE" id="PS51257">
    <property type="entry name" value="PROKAR_LIPOPROTEIN"/>
    <property type="match status" value="1"/>
</dbReference>
<evidence type="ECO:0000256" key="5">
    <source>
        <dbReference type="ARBA" id="ARBA00022989"/>
    </source>
</evidence>
<sequence length="1321" mass="149069">MATIQSRPFSKNYSGLINQSVIAGCIFVLCITAHECMKRKRRGANRSERVGSVESWEFGYLYQGRTWARKPSPPTPRGWPLSWVKQAAKVSEDQFNDLRGIDATLYIRFLRGCWWFTLIQCLTTLPILLPIHSIFSDGTVSPKSMTRASITSLVSTAKGQSLLWIHLLLLIWITASWVGFLVWLMKGVFHFRARNIVAAGEERTRIDERDLADYLHPHPRYPFKSSEPLDTERLNRGIRLRTVMVTNIPPGLRTEKDLKEYFEYYLSRRIAKPALGITSTTQPGFFNKSFSFLLNRLSGLLGHWRIVPGSPKRQSEEQDVGGFDQLQSPTTSGDVPAIERVALVRRMHELANLLTRREEYLRLLETAHIKLAKRALSAVKSSLEQQQADAAKIINSTTNIGFQSGGEGEGRGDSKYRDQLLVETLKPFVKAERGRILFTKKPAQPDYLPTLTDSPRELSPVAPPSPTMHERTVWDALLSLPRSTLEAYQPLTRLSTLYRGQVVPTIDFYTAKLQLLSSVITEKRARAPGDYEAMSTAFVTFEDPADARRACKYLAVHPLNPLQCFVTMAPSYEDLDWNRLMKPTFQVEFMKDWLVNIGVWGFTVFWIFPVSIFVTLVSIQNISSFWPGLKNYLDKHPWEEELIQSFVPTLLVSLLALLIPLLLLLIAKKAHTIATLSALHDRIMTRYYKFLIVNVLVFFCVGTAAVQSFLVSFSATSGLRVIEVVADSFPTAGPFYVGWLIFTMAMHGGLELALFGLPLLMYPSTRRQVTPRKRAVGIRPRTFNYYYWLPNHTLVLHIVVVFAVLNPLVIPFAFLYFCVACAVIRNQLLHVYAKNYEGNGQTILIRIIRYSCDGLMLSQVVFLAYMVVLKKKANVGVSAVLIILTAFTKVLLTRICRAKFEQADLLEAQVVCGTADVPEAVLDAAQTKDKSVTVTEIPTIAEPKAGSSHNIPSAIRAWQFPDRIGNGYATIPRRPQHRAERHGNPFSSMDSTDALRPGSPTVFPRMSDNEESFPDVLPRIPESGQPTREPAVTRHPPHPRWNDESSPDHPYDNPYYVQPIKDELWLPADPIGILNLDDTVNMRVPLTTSPGVGRLGDWYEDEFIATGLSSFLSSTASVDRRMASIDGRPRRLNGMEHIELPTEIASRVGSLDMEREVETVRSMRPSLRQRERQHSHAGTMPSPEMAEMGFTNGANGSPPRMGGLRSSSLGPGMPGYQRQLPSAFLNVANADRRNRSFSDHEMAVRPGLNVLSRSSLRLPRAMQLEASTGGMSIVSLREAVVEEAIVEEEEEQEHFRQEEVQEEKAEKPRSKWTSWMFTKWY</sequence>
<feature type="transmembrane region" description="Helical" evidence="8">
    <location>
        <begin position="808"/>
        <end position="826"/>
    </location>
</feature>
<dbReference type="EMBL" id="JADCUA010000003">
    <property type="protein sequence ID" value="KAH9841654.1"/>
    <property type="molecule type" value="Genomic_DNA"/>
</dbReference>
<feature type="domain" description="CSC1/OSCA1-like N-terminal transmembrane" evidence="10">
    <location>
        <begin position="59"/>
        <end position="183"/>
    </location>
</feature>
<keyword evidence="13" id="KW-1185">Reference proteome</keyword>
<dbReference type="GeneID" id="72003375"/>
<keyword evidence="4 8" id="KW-0812">Transmembrane</keyword>
<gene>
    <name evidence="12" type="ORF">C8Q71DRAFT_738078</name>
</gene>
<keyword evidence="6 8" id="KW-0472">Membrane</keyword>
<feature type="transmembrane region" description="Helical" evidence="8">
    <location>
        <begin position="847"/>
        <end position="867"/>
    </location>
</feature>
<dbReference type="InterPro" id="IPR003864">
    <property type="entry name" value="CSC1/OSCA1-like_7TM"/>
</dbReference>
<feature type="transmembrane region" description="Helical" evidence="8">
    <location>
        <begin position="642"/>
        <end position="666"/>
    </location>
</feature>